<protein>
    <submittedName>
        <fullName evidence="4">Short-chain dehydrogenase</fullName>
    </submittedName>
</protein>
<dbReference type="PANTHER" id="PTHR44196:SF1">
    <property type="entry name" value="DEHYDROGENASE_REDUCTASE SDR FAMILY MEMBER 7B"/>
    <property type="match status" value="1"/>
</dbReference>
<dbReference type="GO" id="GO:0016020">
    <property type="term" value="C:membrane"/>
    <property type="evidence" value="ECO:0007669"/>
    <property type="project" value="TreeGrafter"/>
</dbReference>
<comment type="similarity">
    <text evidence="1 3">Belongs to the short-chain dehydrogenases/reductases (SDR) family.</text>
</comment>
<name>A0A2A8D291_9BACT</name>
<evidence type="ECO:0000256" key="2">
    <source>
        <dbReference type="ARBA" id="ARBA00023002"/>
    </source>
</evidence>
<accession>A0A2A8D291</accession>
<organism evidence="4 5">
    <name type="scientific">Longibacter salinarum</name>
    <dbReference type="NCBI Taxonomy" id="1850348"/>
    <lineage>
        <taxon>Bacteria</taxon>
        <taxon>Pseudomonadati</taxon>
        <taxon>Rhodothermota</taxon>
        <taxon>Rhodothermia</taxon>
        <taxon>Rhodothermales</taxon>
        <taxon>Salisaetaceae</taxon>
        <taxon>Longibacter</taxon>
    </lineage>
</organism>
<dbReference type="Proteomes" id="UP000220102">
    <property type="component" value="Unassembled WGS sequence"/>
</dbReference>
<gene>
    <name evidence="4" type="ORF">CRI94_00220</name>
</gene>
<keyword evidence="2" id="KW-0560">Oxidoreductase</keyword>
<dbReference type="PRINTS" id="PR00081">
    <property type="entry name" value="GDHRDH"/>
</dbReference>
<dbReference type="SUPFAM" id="SSF51735">
    <property type="entry name" value="NAD(P)-binding Rossmann-fold domains"/>
    <property type="match status" value="1"/>
</dbReference>
<dbReference type="PRINTS" id="PR00080">
    <property type="entry name" value="SDRFAMILY"/>
</dbReference>
<evidence type="ECO:0000256" key="3">
    <source>
        <dbReference type="RuleBase" id="RU000363"/>
    </source>
</evidence>
<dbReference type="EMBL" id="PDEQ01000001">
    <property type="protein sequence ID" value="PEN14758.1"/>
    <property type="molecule type" value="Genomic_DNA"/>
</dbReference>
<dbReference type="NCBIfam" id="NF006123">
    <property type="entry name" value="PRK08267.1"/>
    <property type="match status" value="1"/>
</dbReference>
<keyword evidence="5" id="KW-1185">Reference proteome</keyword>
<evidence type="ECO:0000256" key="1">
    <source>
        <dbReference type="ARBA" id="ARBA00006484"/>
    </source>
</evidence>
<dbReference type="AlphaFoldDB" id="A0A2A8D291"/>
<dbReference type="Pfam" id="PF00106">
    <property type="entry name" value="adh_short"/>
    <property type="match status" value="1"/>
</dbReference>
<comment type="caution">
    <text evidence="4">The sequence shown here is derived from an EMBL/GenBank/DDBJ whole genome shotgun (WGS) entry which is preliminary data.</text>
</comment>
<reference evidence="4 5" key="1">
    <citation type="submission" date="2017-10" db="EMBL/GenBank/DDBJ databases">
        <title>Draft genome of Longibacter Salinarum.</title>
        <authorList>
            <person name="Goh K.M."/>
            <person name="Shamsir M.S."/>
            <person name="Lim S.W."/>
        </authorList>
    </citation>
    <scope>NUCLEOTIDE SEQUENCE [LARGE SCALE GENOMIC DNA]</scope>
    <source>
        <strain evidence="4 5">KCTC 52045</strain>
    </source>
</reference>
<evidence type="ECO:0000313" key="4">
    <source>
        <dbReference type="EMBL" id="PEN14758.1"/>
    </source>
</evidence>
<dbReference type="RefSeq" id="WP_098073652.1">
    <property type="nucleotide sequence ID" value="NZ_PDEQ01000001.1"/>
</dbReference>
<dbReference type="PANTHER" id="PTHR44196">
    <property type="entry name" value="DEHYDROGENASE/REDUCTASE SDR FAMILY MEMBER 7B"/>
    <property type="match status" value="1"/>
</dbReference>
<dbReference type="OrthoDB" id="9786056at2"/>
<sequence length="256" mass="28551">MKQPTMFVTGAASGIGETVARRFAEKGWFIGLYDRNRDGLERVHRDLGPENSCFRPVDVTDREEVEQAVEHFSEATGGRMDTLFNCAGVLKIGRFETMDPDDLRHVIDVNLTGMMLVTRLSFPMLEATDGARVISMASASAVYGTPELATYSATKAGVRTLTQALNLEWAHHDIYVCDIVPPYVDSPMTRQAVRASSMDRMGVDLTPTDVANVVEQAVNENRIHWPVGKQFTWLYRASEVLPSNVVRLIMRYTSGF</sequence>
<proteinExistence type="inferred from homology"/>
<dbReference type="InterPro" id="IPR002347">
    <property type="entry name" value="SDR_fam"/>
</dbReference>
<dbReference type="InterPro" id="IPR036291">
    <property type="entry name" value="NAD(P)-bd_dom_sf"/>
</dbReference>
<evidence type="ECO:0000313" key="5">
    <source>
        <dbReference type="Proteomes" id="UP000220102"/>
    </source>
</evidence>
<dbReference type="GO" id="GO:0016491">
    <property type="term" value="F:oxidoreductase activity"/>
    <property type="evidence" value="ECO:0007669"/>
    <property type="project" value="UniProtKB-KW"/>
</dbReference>
<dbReference type="Gene3D" id="3.40.50.720">
    <property type="entry name" value="NAD(P)-binding Rossmann-like Domain"/>
    <property type="match status" value="1"/>
</dbReference>